<dbReference type="EMBL" id="MU404350">
    <property type="protein sequence ID" value="KAI1619103.1"/>
    <property type="molecule type" value="Genomic_DNA"/>
</dbReference>
<feature type="domain" description="CENP-V/GFA" evidence="5">
    <location>
        <begin position="27"/>
        <end position="135"/>
    </location>
</feature>
<comment type="caution">
    <text evidence="6">The sequence shown here is derived from an EMBL/GenBank/DDBJ whole genome shotgun (WGS) entry which is preliminary data.</text>
</comment>
<dbReference type="SUPFAM" id="SSF51316">
    <property type="entry name" value="Mss4-like"/>
    <property type="match status" value="2"/>
</dbReference>
<dbReference type="PROSITE" id="PS51891">
    <property type="entry name" value="CENP_V_GFA"/>
    <property type="match status" value="2"/>
</dbReference>
<organism evidence="6 7">
    <name type="scientific">Exophiala viscosa</name>
    <dbReference type="NCBI Taxonomy" id="2486360"/>
    <lineage>
        <taxon>Eukaryota</taxon>
        <taxon>Fungi</taxon>
        <taxon>Dikarya</taxon>
        <taxon>Ascomycota</taxon>
        <taxon>Pezizomycotina</taxon>
        <taxon>Eurotiomycetes</taxon>
        <taxon>Chaetothyriomycetidae</taxon>
        <taxon>Chaetothyriales</taxon>
        <taxon>Herpotrichiellaceae</taxon>
        <taxon>Exophiala</taxon>
    </lineage>
</organism>
<evidence type="ECO:0000259" key="5">
    <source>
        <dbReference type="PROSITE" id="PS51891"/>
    </source>
</evidence>
<evidence type="ECO:0000313" key="6">
    <source>
        <dbReference type="EMBL" id="KAI1619103.1"/>
    </source>
</evidence>
<evidence type="ECO:0000256" key="3">
    <source>
        <dbReference type="ARBA" id="ARBA00022833"/>
    </source>
</evidence>
<feature type="domain" description="CENP-V/GFA" evidence="5">
    <location>
        <begin position="246"/>
        <end position="366"/>
    </location>
</feature>
<dbReference type="PANTHER" id="PTHR33337">
    <property type="entry name" value="GFA DOMAIN-CONTAINING PROTEIN"/>
    <property type="match status" value="1"/>
</dbReference>
<evidence type="ECO:0000256" key="1">
    <source>
        <dbReference type="ARBA" id="ARBA00005495"/>
    </source>
</evidence>
<dbReference type="Proteomes" id="UP001203852">
    <property type="component" value="Unassembled WGS sequence"/>
</dbReference>
<dbReference type="InterPro" id="IPR006913">
    <property type="entry name" value="CENP-V/GFA"/>
</dbReference>
<keyword evidence="3" id="KW-0862">Zinc</keyword>
<keyword evidence="4" id="KW-0456">Lyase</keyword>
<reference evidence="6" key="1">
    <citation type="journal article" date="2022" name="bioRxiv">
        <title>Deciphering the potential niche of two novel black yeast fungi from a biological soil crust based on their genomes, phenotypes, and melanin regulation.</title>
        <authorList>
            <consortium name="DOE Joint Genome Institute"/>
            <person name="Carr E.C."/>
            <person name="Barton Q."/>
            <person name="Grambo S."/>
            <person name="Sullivan M."/>
            <person name="Renfro C.M."/>
            <person name="Kuo A."/>
            <person name="Pangilinan J."/>
            <person name="Lipzen A."/>
            <person name="Keymanesh K."/>
            <person name="Savage E."/>
            <person name="Barry K."/>
            <person name="Grigoriev I.V."/>
            <person name="Riekhof W.R."/>
            <person name="Harris S.S."/>
        </authorList>
    </citation>
    <scope>NUCLEOTIDE SEQUENCE</scope>
    <source>
        <strain evidence="6">JF 03-4F</strain>
    </source>
</reference>
<dbReference type="InterPro" id="IPR011057">
    <property type="entry name" value="Mss4-like_sf"/>
</dbReference>
<dbReference type="GO" id="GO:0046872">
    <property type="term" value="F:metal ion binding"/>
    <property type="evidence" value="ECO:0007669"/>
    <property type="project" value="UniProtKB-KW"/>
</dbReference>
<evidence type="ECO:0000313" key="7">
    <source>
        <dbReference type="Proteomes" id="UP001203852"/>
    </source>
</evidence>
<dbReference type="Gene3D" id="3.90.1590.10">
    <property type="entry name" value="glutathione-dependent formaldehyde- activating enzyme (gfa)"/>
    <property type="match status" value="2"/>
</dbReference>
<proteinExistence type="inferred from homology"/>
<evidence type="ECO:0000256" key="2">
    <source>
        <dbReference type="ARBA" id="ARBA00022723"/>
    </source>
</evidence>
<dbReference type="PANTHER" id="PTHR33337:SF40">
    <property type="entry name" value="CENP-V_GFA DOMAIN-CONTAINING PROTEIN-RELATED"/>
    <property type="match status" value="1"/>
</dbReference>
<evidence type="ECO:0000256" key="4">
    <source>
        <dbReference type="ARBA" id="ARBA00023239"/>
    </source>
</evidence>
<gene>
    <name evidence="6" type="ORF">EDD36DRAFT_427859</name>
</gene>
<dbReference type="AlphaFoldDB" id="A0AAN6IIU6"/>
<sequence length="395" mass="43729">MGLDYPVHDPTTLRNVFCGLINMTSTLIATCLCGINAEKLQLDSQIPFSVSSCACNSCRYSSGVLYTSRIPIRQRPTAVEKLQRYDSSNKLSRYFCPVCGSHMFVHAVKDDSWSVCSGAVDHVVGLEHVSVLSLEHIMQHDFVGDTRDGGLAVCLSHFDDNTAPLFAQAPNGTTFEKSPTNDAIALEPSHPRKARLDADSIEENATAIDKISGRCHCGGVNFRITRPGVVSTHCSSPFPDLLVPYHSSSSANPQDIKWWLRANGSKYLAGTCACRSCRLGSGYPIQSWAFIPKANILQADGERLRYEMGTLQQVESSKDCFREFCRICGATVFWHCRERPDLVDVSVGLLRADEGSRAESWLHWWTDRVSFKEDALDQVLVSALELGLENIEVEE</sequence>
<keyword evidence="7" id="KW-1185">Reference proteome</keyword>
<accession>A0AAN6IIU6</accession>
<comment type="similarity">
    <text evidence="1">Belongs to the Gfa family.</text>
</comment>
<dbReference type="GO" id="GO:0016846">
    <property type="term" value="F:carbon-sulfur lyase activity"/>
    <property type="evidence" value="ECO:0007669"/>
    <property type="project" value="InterPro"/>
</dbReference>
<keyword evidence="2" id="KW-0479">Metal-binding</keyword>
<name>A0AAN6IIU6_9EURO</name>
<protein>
    <submittedName>
        <fullName evidence="6">Mss4-like protein</fullName>
    </submittedName>
</protein>
<dbReference type="Pfam" id="PF04828">
    <property type="entry name" value="GFA"/>
    <property type="match status" value="2"/>
</dbReference>